<sequence>MKFTTILLSAFAGLALAAPQPQEATSSALTTSFSVSSTVVLSDASTTVSLTPLQTCIAACPLGDVTCNARCVGSARPNESQVNQTNECVAQCDQGDGSPAAAERYSQCKENCIASYFPSTQTVGGVVGSVATTAASNAASATSGAAASVSSAAASLSSAASSAASRASSATSAAASAASSAAAANHVQMGASAAGIAGLFMAVFAL</sequence>
<keyword evidence="1" id="KW-0732">Signal</keyword>
<protein>
    <recommendedName>
        <fullName evidence="4">Extracellular membrane protein CFEM domain-containing protein</fullName>
    </recommendedName>
</protein>
<name>A0ABQ9P3M7_9PEZI</name>
<evidence type="ECO:0008006" key="4">
    <source>
        <dbReference type="Google" id="ProtNLM"/>
    </source>
</evidence>
<feature type="chain" id="PRO_5047481451" description="Extracellular membrane protein CFEM domain-containing protein" evidence="1">
    <location>
        <begin position="18"/>
        <end position="206"/>
    </location>
</feature>
<evidence type="ECO:0000313" key="3">
    <source>
        <dbReference type="Proteomes" id="UP001172684"/>
    </source>
</evidence>
<gene>
    <name evidence="2" type="ORF">H2201_000491</name>
</gene>
<reference evidence="2" key="1">
    <citation type="submission" date="2022-10" db="EMBL/GenBank/DDBJ databases">
        <title>Culturing micro-colonial fungi from biological soil crusts in the Mojave desert and describing Neophaeococcomyces mojavensis, and introducing the new genera and species Taxawa tesnikishii.</title>
        <authorList>
            <person name="Kurbessoian T."/>
            <person name="Stajich J.E."/>
        </authorList>
    </citation>
    <scope>NUCLEOTIDE SEQUENCE</scope>
    <source>
        <strain evidence="2">TK_1</strain>
    </source>
</reference>
<dbReference type="Proteomes" id="UP001172684">
    <property type="component" value="Unassembled WGS sequence"/>
</dbReference>
<evidence type="ECO:0000313" key="2">
    <source>
        <dbReference type="EMBL" id="KAJ9669140.1"/>
    </source>
</evidence>
<dbReference type="EMBL" id="JAPDRL010000003">
    <property type="protein sequence ID" value="KAJ9669140.1"/>
    <property type="molecule type" value="Genomic_DNA"/>
</dbReference>
<proteinExistence type="predicted"/>
<organism evidence="2 3">
    <name type="scientific">Coniosporium apollinis</name>
    <dbReference type="NCBI Taxonomy" id="61459"/>
    <lineage>
        <taxon>Eukaryota</taxon>
        <taxon>Fungi</taxon>
        <taxon>Dikarya</taxon>
        <taxon>Ascomycota</taxon>
        <taxon>Pezizomycotina</taxon>
        <taxon>Dothideomycetes</taxon>
        <taxon>Dothideomycetes incertae sedis</taxon>
        <taxon>Coniosporium</taxon>
    </lineage>
</organism>
<accession>A0ABQ9P3M7</accession>
<keyword evidence="3" id="KW-1185">Reference proteome</keyword>
<feature type="signal peptide" evidence="1">
    <location>
        <begin position="1"/>
        <end position="17"/>
    </location>
</feature>
<evidence type="ECO:0000256" key="1">
    <source>
        <dbReference type="SAM" id="SignalP"/>
    </source>
</evidence>
<comment type="caution">
    <text evidence="2">The sequence shown here is derived from an EMBL/GenBank/DDBJ whole genome shotgun (WGS) entry which is preliminary data.</text>
</comment>